<accession>A0A6J6AZK1</accession>
<dbReference type="PRINTS" id="PR00080">
    <property type="entry name" value="SDRFAMILY"/>
</dbReference>
<dbReference type="Pfam" id="PF13561">
    <property type="entry name" value="adh_short_C2"/>
    <property type="match status" value="1"/>
</dbReference>
<dbReference type="InterPro" id="IPR002347">
    <property type="entry name" value="SDR_fam"/>
</dbReference>
<dbReference type="Gene3D" id="3.40.50.720">
    <property type="entry name" value="NAD(P)-binding Rossmann-like Domain"/>
    <property type="match status" value="1"/>
</dbReference>
<dbReference type="EMBL" id="CAEZSJ010000005">
    <property type="protein sequence ID" value="CAB4531934.1"/>
    <property type="molecule type" value="Genomic_DNA"/>
</dbReference>
<dbReference type="FunFam" id="3.40.50.720:FF:000084">
    <property type="entry name" value="Short-chain dehydrogenase reductase"/>
    <property type="match status" value="1"/>
</dbReference>
<dbReference type="PRINTS" id="PR00081">
    <property type="entry name" value="GDHRDH"/>
</dbReference>
<reference evidence="3" key="1">
    <citation type="submission" date="2020-05" db="EMBL/GenBank/DDBJ databases">
        <authorList>
            <person name="Chiriac C."/>
            <person name="Salcher M."/>
            <person name="Ghai R."/>
            <person name="Kavagutti S V."/>
        </authorList>
    </citation>
    <scope>NUCLEOTIDE SEQUENCE</scope>
</reference>
<sequence>MNLGEARMKGLRPLEGQVAIVAGGGSGIGAATTSLLASLGAQVVIFDLNAEASGKIVSLIENEGDKAQFSQVDLRDIEAVNKSTDDVFATFKRIDICINAVGVTGPTGIPAHELDLKAFRDTFDINFFGAVALQIAVSKYMIKEKYGRIVQISSIAGKEGNPNMAPYSSSKAALIGLVKSSAKELAKSGITVNAIAPAVIRTPINDNTDPKVIEYMLSRIPMGRMGETQEAAELVAFIASPECSYITGFVFDLSGGRATY</sequence>
<dbReference type="SUPFAM" id="SSF51735">
    <property type="entry name" value="NAD(P)-binding Rossmann-fold domains"/>
    <property type="match status" value="1"/>
</dbReference>
<evidence type="ECO:0000256" key="2">
    <source>
        <dbReference type="ARBA" id="ARBA00023002"/>
    </source>
</evidence>
<dbReference type="InterPro" id="IPR036291">
    <property type="entry name" value="NAD(P)-bd_dom_sf"/>
</dbReference>
<evidence type="ECO:0000313" key="3">
    <source>
        <dbReference type="EMBL" id="CAB4531934.1"/>
    </source>
</evidence>
<name>A0A6J6AZK1_9ZZZZ</name>
<dbReference type="PANTHER" id="PTHR24321:SF8">
    <property type="entry name" value="ESTRADIOL 17-BETA-DEHYDROGENASE 8-RELATED"/>
    <property type="match status" value="1"/>
</dbReference>
<evidence type="ECO:0000256" key="1">
    <source>
        <dbReference type="ARBA" id="ARBA00006484"/>
    </source>
</evidence>
<comment type="similarity">
    <text evidence="1">Belongs to the short-chain dehydrogenases/reductases (SDR) family.</text>
</comment>
<gene>
    <name evidence="3" type="ORF">UFOPK1425_00055</name>
</gene>
<keyword evidence="2" id="KW-0560">Oxidoreductase</keyword>
<organism evidence="3">
    <name type="scientific">freshwater metagenome</name>
    <dbReference type="NCBI Taxonomy" id="449393"/>
    <lineage>
        <taxon>unclassified sequences</taxon>
        <taxon>metagenomes</taxon>
        <taxon>ecological metagenomes</taxon>
    </lineage>
</organism>
<dbReference type="GO" id="GO:0016491">
    <property type="term" value="F:oxidoreductase activity"/>
    <property type="evidence" value="ECO:0007669"/>
    <property type="project" value="UniProtKB-KW"/>
</dbReference>
<protein>
    <submittedName>
        <fullName evidence="3">Unannotated protein</fullName>
    </submittedName>
</protein>
<dbReference type="AlphaFoldDB" id="A0A6J6AZK1"/>
<dbReference type="PANTHER" id="PTHR24321">
    <property type="entry name" value="DEHYDROGENASES, SHORT CHAIN"/>
    <property type="match status" value="1"/>
</dbReference>
<proteinExistence type="inferred from homology"/>